<keyword evidence="2" id="KW-0175">Coiled coil</keyword>
<evidence type="ECO:0000256" key="2">
    <source>
        <dbReference type="SAM" id="Coils"/>
    </source>
</evidence>
<geneLocation type="plasmid" evidence="3 4">
    <name>megaplasmid</name>
</geneLocation>
<proteinExistence type="predicted"/>
<evidence type="ECO:0000313" key="3">
    <source>
        <dbReference type="EMBL" id="WXK37991.1"/>
    </source>
</evidence>
<feature type="coiled-coil region" evidence="2">
    <location>
        <begin position="51"/>
        <end position="78"/>
    </location>
</feature>
<protein>
    <submittedName>
        <fullName evidence="3">Insecticidal toxin complex protein TcaA</fullName>
    </submittedName>
</protein>
<evidence type="ECO:0000256" key="1">
    <source>
        <dbReference type="ARBA" id="ARBA00023026"/>
    </source>
</evidence>
<dbReference type="InterPro" id="IPR018003">
    <property type="entry name" value="Insecticidal_toxin/plasmid_vir"/>
</dbReference>
<sequence length="1101" mass="120222">MFSIPKIMPDLLTSQSGNADQRLLDAGYRNVFDIASISRAAFIESVPALTAKDARAVYRQARQRAANLKALYRAWQLRQEPVIQRLAKLNTRPDASLLKDALVRNIGGDGDFTDLMERASAYADATSIQSLFSPGRYAAALYRVASALHDADSNLHIDQRRPDLKNLVLSEATMQQEVTSLDILLQVLQSGSEGISALSDRYFPMTLPYDDKLTQINAALSAQARTLNGLWDTLTDSTAKAVSQQALALGAARRAGNVRADSDYLTGNVFYLQALDGDTEPMVYLSHYTNGNGVVGAQLVAGNADNAAAAIVAPLVLTWSVAQHCYYLGVPDGTQMAGNAANVLNGCFLRGNHNTNPDKDGDFAQMASRSGGTKPMPSFHLPITLIPGKQKNQYYLKTDKGYVGVDNSGQSNWKAALIVTAPRDKALLVMMCQDDAGNPIEDGSTPFPEVVFEQPSPPARETLSLTPVSYQLMTNTDLSETDIADHYGMEGAGLRSAGALATTLNPISTFCEKTRLNFNQLLELTAQQSYLDNGKESRAYSRFLHFGEQGPTRVNVYGAAYLNGTLGDTETDQSRYLWVQKDGKNLNLMDDTVVELAGRAEKLVRLSHLTGLSFEALDWVIVNASRCVPEHHNKPVLDKPVLEALAEYVRLKQRYGLDVNTFVTFIDAANTYAPDQVSSFYASTFRPADGGDAIALGTAVNYKQNQQDELSTICCKALGVTSDEFARIGGWCFGSTGKFTLDEHTAGQLYRFGAIPRLLGLTFAQAEVLWRLMGGGQDTLLEQLGQPQSLAPLAILSRTEKILDWMASVGLNLLQLQGMVSTVWSGTATAEMFNFLKNICDSVNPSSTAATRQDALDEALQQKVLRALAAGFNLKSNVMHGVTTWLEKLTAQTDSAFTLAHYWYAIQTRFSQANVNLDDLQKDTGLVLTTQRLSQLVLIAQWLTLTEQDLQLLTAHPARLIGTAVTVPTPDMAVLLTLSRFKQWQTQVAVSRDEAMRCFDQLNAKEMTLGKAAELIAALHQLDANTVAQMSVSLLGKDTWPKSFDVLWQLLTWLRVGQALNVGTTTLEQLQTMMQADPSAEDRTLLASVARNLSAGISARQ</sequence>
<keyword evidence="4" id="KW-1185">Reference proteome</keyword>
<organism evidence="3 4">
    <name type="scientific">Mycetohabitans rhizoxinica</name>
    <dbReference type="NCBI Taxonomy" id="412963"/>
    <lineage>
        <taxon>Bacteria</taxon>
        <taxon>Pseudomonadati</taxon>
        <taxon>Pseudomonadota</taxon>
        <taxon>Betaproteobacteria</taxon>
        <taxon>Burkholderiales</taxon>
        <taxon>Burkholderiaceae</taxon>
        <taxon>Mycetohabitans</taxon>
    </lineage>
</organism>
<dbReference type="EMBL" id="CP062175">
    <property type="protein sequence ID" value="WXK37991.1"/>
    <property type="molecule type" value="Genomic_DNA"/>
</dbReference>
<dbReference type="Pfam" id="PF03538">
    <property type="entry name" value="VRP1"/>
    <property type="match status" value="1"/>
</dbReference>
<keyword evidence="3" id="KW-0614">Plasmid</keyword>
<evidence type="ECO:0000313" key="4">
    <source>
        <dbReference type="Proteomes" id="UP001493153"/>
    </source>
</evidence>
<dbReference type="Proteomes" id="UP001493153">
    <property type="component" value="Plasmid megaplasmid"/>
</dbReference>
<keyword evidence="1" id="KW-0843">Virulence</keyword>
<name>A0ABZ2PSB3_9BURK</name>
<accession>A0ABZ2PSB3</accession>
<reference evidence="3 4" key="1">
    <citation type="submission" date="2020-09" db="EMBL/GenBank/DDBJ databases">
        <title>Genome sequences of Mycetohabitans spp.</title>
        <authorList>
            <person name="Carter M.E."/>
            <person name="Carpenter S.C.D."/>
            <person name="Bogdanove A.J."/>
        </authorList>
    </citation>
    <scope>NUCLEOTIDE SEQUENCE [LARGE SCALE GENOMIC DNA]</scope>
    <source>
        <strain evidence="3 4">B12</strain>
        <plasmid evidence="3 4">megaplasmid</plasmid>
    </source>
</reference>
<gene>
    <name evidence="3" type="ORF">IHE29_01190</name>
</gene>